<gene>
    <name evidence="1" type="ORF">LOK49_LG02G01076</name>
</gene>
<protein>
    <submittedName>
        <fullName evidence="1">Protein XAP5 CIRCADIAN TIMEKEEPER</fullName>
    </submittedName>
</protein>
<name>A0ACC0IRT4_9ERIC</name>
<keyword evidence="2" id="KW-1185">Reference proteome</keyword>
<reference evidence="1 2" key="1">
    <citation type="journal article" date="2022" name="Plant J.">
        <title>Chromosome-level genome of Camellia lanceoleosa provides a valuable resource for understanding genome evolution and self-incompatibility.</title>
        <authorList>
            <person name="Gong W."/>
            <person name="Xiao S."/>
            <person name="Wang L."/>
            <person name="Liao Z."/>
            <person name="Chang Y."/>
            <person name="Mo W."/>
            <person name="Hu G."/>
            <person name="Li W."/>
            <person name="Zhao G."/>
            <person name="Zhu H."/>
            <person name="Hu X."/>
            <person name="Ji K."/>
            <person name="Xiang X."/>
            <person name="Song Q."/>
            <person name="Yuan D."/>
            <person name="Jin S."/>
            <person name="Zhang L."/>
        </authorList>
    </citation>
    <scope>NUCLEOTIDE SEQUENCE [LARGE SCALE GENOMIC DNA]</scope>
    <source>
        <strain evidence="1">SQ_2022a</strain>
    </source>
</reference>
<sequence>MQTVFGSKPTRNKSVPRVLDLEMAFQIVKTAFKKETVGLVTREHYVEKRVNIRTKTEEEEKEKLLKLQQEPIAFHENQLTTMVLPRFGACVSSTHVCVSSGGCVSSDKVCGVTTTGANVSKGDAMGSVAVFLRRPVFVLGTMLLPGKYKQANMKY</sequence>
<dbReference type="Proteomes" id="UP001060215">
    <property type="component" value="Chromosome 3"/>
</dbReference>
<dbReference type="EMBL" id="CM045760">
    <property type="protein sequence ID" value="KAI8027778.1"/>
    <property type="molecule type" value="Genomic_DNA"/>
</dbReference>
<organism evidence="1 2">
    <name type="scientific">Camellia lanceoleosa</name>
    <dbReference type="NCBI Taxonomy" id="1840588"/>
    <lineage>
        <taxon>Eukaryota</taxon>
        <taxon>Viridiplantae</taxon>
        <taxon>Streptophyta</taxon>
        <taxon>Embryophyta</taxon>
        <taxon>Tracheophyta</taxon>
        <taxon>Spermatophyta</taxon>
        <taxon>Magnoliopsida</taxon>
        <taxon>eudicotyledons</taxon>
        <taxon>Gunneridae</taxon>
        <taxon>Pentapetalae</taxon>
        <taxon>asterids</taxon>
        <taxon>Ericales</taxon>
        <taxon>Theaceae</taxon>
        <taxon>Camellia</taxon>
    </lineage>
</organism>
<proteinExistence type="predicted"/>
<accession>A0ACC0IRT4</accession>
<evidence type="ECO:0000313" key="2">
    <source>
        <dbReference type="Proteomes" id="UP001060215"/>
    </source>
</evidence>
<comment type="caution">
    <text evidence="1">The sequence shown here is derived from an EMBL/GenBank/DDBJ whole genome shotgun (WGS) entry which is preliminary data.</text>
</comment>
<evidence type="ECO:0000313" key="1">
    <source>
        <dbReference type="EMBL" id="KAI8027778.1"/>
    </source>
</evidence>